<feature type="compositionally biased region" description="Polar residues" evidence="10">
    <location>
        <begin position="2047"/>
        <end position="2056"/>
    </location>
</feature>
<dbReference type="GO" id="GO:0090307">
    <property type="term" value="P:mitotic spindle assembly"/>
    <property type="evidence" value="ECO:0007669"/>
    <property type="project" value="TreeGrafter"/>
</dbReference>
<dbReference type="OMA" id="LIWYDHW"/>
<dbReference type="EMBL" id="LJSK01000528">
    <property type="protein sequence ID" value="KPI82810.1"/>
    <property type="molecule type" value="Genomic_DNA"/>
</dbReference>
<feature type="region of interest" description="Disordered" evidence="10">
    <location>
        <begin position="35"/>
        <end position="55"/>
    </location>
</feature>
<dbReference type="PROSITE" id="PS50067">
    <property type="entry name" value="KINESIN_MOTOR_2"/>
    <property type="match status" value="1"/>
</dbReference>
<feature type="compositionally biased region" description="Low complexity" evidence="10">
    <location>
        <begin position="1009"/>
        <end position="1022"/>
    </location>
</feature>
<feature type="compositionally biased region" description="Low complexity" evidence="10">
    <location>
        <begin position="1833"/>
        <end position="1850"/>
    </location>
</feature>
<feature type="domain" description="Kinesin motor" evidence="11">
    <location>
        <begin position="19"/>
        <end position="477"/>
    </location>
</feature>
<evidence type="ECO:0000256" key="7">
    <source>
        <dbReference type="ARBA" id="ARBA00023212"/>
    </source>
</evidence>
<feature type="region of interest" description="Disordered" evidence="10">
    <location>
        <begin position="1086"/>
        <end position="1107"/>
    </location>
</feature>
<dbReference type="InterPro" id="IPR001752">
    <property type="entry name" value="Kinesin_motor_dom"/>
</dbReference>
<accession>A0A0N1HRC5</accession>
<feature type="coiled-coil region" evidence="9">
    <location>
        <begin position="483"/>
        <end position="517"/>
    </location>
</feature>
<dbReference type="PANTHER" id="PTHR47970:SF25">
    <property type="entry name" value="PUTATIVE-RELATED"/>
    <property type="match status" value="1"/>
</dbReference>
<dbReference type="GO" id="GO:0007018">
    <property type="term" value="P:microtubule-based movement"/>
    <property type="evidence" value="ECO:0007669"/>
    <property type="project" value="InterPro"/>
</dbReference>
<feature type="compositionally biased region" description="Low complexity" evidence="10">
    <location>
        <begin position="124"/>
        <end position="136"/>
    </location>
</feature>
<dbReference type="OrthoDB" id="272627at2759"/>
<evidence type="ECO:0000256" key="2">
    <source>
        <dbReference type="ARBA" id="ARBA00022490"/>
    </source>
</evidence>
<dbReference type="VEuPathDB" id="TriTrypDB:Lsey_0528_0010"/>
<comment type="similarity">
    <text evidence="8">Belongs to the TRAFAC class myosin-kinesin ATPase superfamily. Kinesin family.</text>
</comment>
<feature type="region of interest" description="Disordered" evidence="10">
    <location>
        <begin position="1298"/>
        <end position="1319"/>
    </location>
</feature>
<evidence type="ECO:0000313" key="12">
    <source>
        <dbReference type="EMBL" id="KPI82810.1"/>
    </source>
</evidence>
<feature type="region of interest" description="Disordered" evidence="10">
    <location>
        <begin position="1002"/>
        <end position="1022"/>
    </location>
</feature>
<feature type="binding site" evidence="8">
    <location>
        <begin position="220"/>
        <end position="227"/>
    </location>
    <ligand>
        <name>ATP</name>
        <dbReference type="ChEBI" id="CHEBI:30616"/>
    </ligand>
</feature>
<dbReference type="PRINTS" id="PR00380">
    <property type="entry name" value="KINESINHEAVY"/>
</dbReference>
<feature type="region of interest" description="Disordered" evidence="10">
    <location>
        <begin position="686"/>
        <end position="707"/>
    </location>
</feature>
<keyword evidence="5 8" id="KW-0067">ATP-binding</keyword>
<feature type="region of interest" description="Disordered" evidence="10">
    <location>
        <begin position="106"/>
        <end position="138"/>
    </location>
</feature>
<dbReference type="InterPro" id="IPR047149">
    <property type="entry name" value="KIF11-like"/>
</dbReference>
<keyword evidence="4 8" id="KW-0547">Nucleotide-binding</keyword>
<dbReference type="GO" id="GO:0008017">
    <property type="term" value="F:microtubule binding"/>
    <property type="evidence" value="ECO:0007669"/>
    <property type="project" value="InterPro"/>
</dbReference>
<keyword evidence="2" id="KW-0963">Cytoplasm</keyword>
<evidence type="ECO:0000256" key="6">
    <source>
        <dbReference type="ARBA" id="ARBA00023175"/>
    </source>
</evidence>
<keyword evidence="3" id="KW-0493">Microtubule</keyword>
<dbReference type="SUPFAM" id="SSF52540">
    <property type="entry name" value="P-loop containing nucleoside triphosphate hydrolases"/>
    <property type="match status" value="1"/>
</dbReference>
<dbReference type="InterPro" id="IPR019821">
    <property type="entry name" value="Kinesin_motor_CS"/>
</dbReference>
<sequence length="2229" mass="240930">MTHTNTALKDAEEYPGDGHIFVCVRVRDVPHNAACLTNSSSSGNSGTRTSTVTRKSAVRDAERICVSMVENVVVMHDPKTLDDASTVAKDGNNVVQMLTIRANRTNAGARPSRKTIGGDAASGVANTRTSSRRTTNGVGGGRACAAGSFLVPTGTANYYECDHCIASMEQSQLMQMPLIRTSDFLQPPPYGSQEEVYRRTAMHAVRAAVEGINSCVFAYGQTGSGKTYTLFGDTTNIRHDPGTVPRSLDDLFGQLEAIRESYRGNEETDYAYSVQISFFEIYQNEVFCLFSRQGPLHVQFARDPAGKKETMTICDLQQQTVTSADKAYPLIEMGLRRRQTAETGMNARSSRSHAILQVRVAQYRTNRDTREVVEHQATINLVDLAGSERQKTANTDGKSRDEGIQINQSLATLARVMNDISSGAKFVNYRDSLLTMVLKDNLGGNSKTFMIANISPIAFSFAESCATLTYAKAVRRIRNRPVVNRTFQTRANLLEQNSRLKQENEKLKEQMEAWVRNLQNGGLAAGLNLEGAPTRRSMQQRADAVGGDSGGQLPASQWMTLVPQGLLHERVIADRPFSAEQLRVLSASQAAAGCNESFFSATSAGLTAPLLISSHRRYTSVAGIGGSCVEGGWVRVSALVQETMQFPLRRVLDPITSGATTATEVQDGGRAQALPSEAERHTATLMNADDDKDGAHGERRASASPDAVPTDFPQINILAQNDVGDLGVLQLDRVAQRSCEQRYYVSFLSPTSEDGIARLIDVQVNGKSIGTRSRRELHHGDVVCAYLEDGERSTEGLHAQSLISFHYVDLNALSRNTSGAAFGAATTLGQIAVSVDIPEGLENLTLEGIKQLQRDNAKLLDMVRQQAETIDFQCARASVSPASRANLMMGASPIGSLEAVSPDPRCLEPSPSAIMPLEPRTTIAVAEAFRRLSEPRGLRCGSVLPADIEADALLRRAAAQSESQQRLDGAMKENEKLHRTVVSRNATLDALAKRLAELEAGDVVRPTRSPSSGSSSASSGCNAALSVSSKASSACVSLSPSADRDGGAATLVCPRDVCNDEGQQRSAGEGGSMSCISSPSAARDAFDVSRSSKRTRGAAADGEGDSEVVEPIGDGKRRVVYENTEGARERYQAVVREREQFDRIVELEAIIDDLRERLTELESRLRFAKDETLEQQMLREQAEAEQAALLEELSDARRENSELRGDNASLEAFLAKDEQALADAARLAEEELDRRTSVLVDRIKALKTLARMWKQRTMKYIAMGYGAGEGNDAAHLDTIPWDDLRAAETVAIAKRRLGGTSSGGCSPTRDHDRGSAGSGCTAEMAQALEDFERDTAEENLRVLEYALLDFEHENQRLLGEIRRIQAELHRYKDLIDHLRAEKVDMERQLAHAATSSDEERRRVQKLLNNTNDQLAEAENNLKATQGRLDETMALCDNNKRKAAKNNELLLAQQKRTIEDLEAQLKRLRSDVTSKDEELRNLTRYVEDHDAMGGDGVVKSYELRSRIEEMVTDAVDDCGAPAGYSVFPTGYEFSDEMVALIRICLRILLDRLKMELYVLNSQSVHRFSLLIHSVKARTEAQFHTFMHQLRDAVSQMTGRMVRPGGKWGLSEANVLSNLVDHRRRQVGDALNGLLIWYDHWDSSPKTEHVAYMELIRNADRIMQMARIVRRESLLNTNATSTSLMPVPGKNGSSEKPLVVDGPKKKDKTVKDSCRILSRLNSSARQSNLARAVHQFSATPSHATIAAREDISAGGGGGGVEGTPFKRSATVTALALSQSTFPFSRTATGTRGSAHQQQQPRGSATLPLHADGTSPASGAQAESFPPLTRCPSGLPRPSATAAPSTAVSTSTPLRPTNSIACGATAAGHHTAGGSVAAGTLHQSSALSPSTRAAYARVASAGVLPVSDADVAYVASTDVVEAVSINSYNYSRRMSATSGETAGRCEPSSASTRKQGLFFSRSHTTIPQPRKQQPESARALRRLASAVPLKACVGGGGVEHTSHERPNATKVTDAFARSKTQYSSATVVPTPSLSRMTRKSCGLPGRDSLGSASRNSAGSPSVRGSIRNSTNPSAFYSTSIGCRQRGSGSGPRESQRRSSTLRSSGTRPPAAASFYNPATMQSLRERSTSDANRTGLAAAGGTSSADTKLASSKKYKQSKAVGTASTMLGRTDSSLPNKRKASAKAAPFQKTQTVPRFSGAMERPSSLENVPSTSSNVPRVPKLNFAGMAGNY</sequence>
<keyword evidence="9" id="KW-0175">Coiled coil</keyword>
<comment type="subcellular location">
    <subcellularLocation>
        <location evidence="1">Cytoplasm</location>
        <location evidence="1">Cytoskeleton</location>
    </subcellularLocation>
</comment>
<protein>
    <submittedName>
        <fullName evidence="12">Putative kinesin</fullName>
    </submittedName>
</protein>
<dbReference type="PROSITE" id="PS00411">
    <property type="entry name" value="KINESIN_MOTOR_1"/>
    <property type="match status" value="1"/>
</dbReference>
<evidence type="ECO:0000256" key="8">
    <source>
        <dbReference type="PROSITE-ProRule" id="PRU00283"/>
    </source>
</evidence>
<evidence type="ECO:0000259" key="11">
    <source>
        <dbReference type="PROSITE" id="PS50067"/>
    </source>
</evidence>
<dbReference type="GO" id="GO:0008574">
    <property type="term" value="F:plus-end-directed microtubule motor activity"/>
    <property type="evidence" value="ECO:0007669"/>
    <property type="project" value="TreeGrafter"/>
</dbReference>
<feature type="compositionally biased region" description="Polar residues" evidence="10">
    <location>
        <begin position="1780"/>
        <end position="1800"/>
    </location>
</feature>
<feature type="compositionally biased region" description="Polar residues" evidence="10">
    <location>
        <begin position="2203"/>
        <end position="2214"/>
    </location>
</feature>
<evidence type="ECO:0000313" key="13">
    <source>
        <dbReference type="Proteomes" id="UP000038009"/>
    </source>
</evidence>
<dbReference type="GO" id="GO:0051231">
    <property type="term" value="P:spindle elongation"/>
    <property type="evidence" value="ECO:0007669"/>
    <property type="project" value="TreeGrafter"/>
</dbReference>
<name>A0A0N1HRC5_LEPSE</name>
<evidence type="ECO:0000256" key="4">
    <source>
        <dbReference type="ARBA" id="ARBA00022741"/>
    </source>
</evidence>
<feature type="compositionally biased region" description="Polar residues" evidence="10">
    <location>
        <begin position="2160"/>
        <end position="2173"/>
    </location>
</feature>
<keyword evidence="6 8" id="KW-0505">Motor protein</keyword>
<dbReference type="PANTHER" id="PTHR47970">
    <property type="entry name" value="KINESIN-LIKE PROTEIN KIF11"/>
    <property type="match status" value="1"/>
</dbReference>
<feature type="coiled-coil region" evidence="9">
    <location>
        <begin position="1347"/>
        <end position="1477"/>
    </location>
</feature>
<dbReference type="Proteomes" id="UP000038009">
    <property type="component" value="Unassembled WGS sequence"/>
</dbReference>
<evidence type="ECO:0000256" key="10">
    <source>
        <dbReference type="SAM" id="MobiDB-lite"/>
    </source>
</evidence>
<keyword evidence="7" id="KW-0206">Cytoskeleton</keyword>
<feature type="region of interest" description="Disordered" evidence="10">
    <location>
        <begin position="1678"/>
        <end position="1704"/>
    </location>
</feature>
<feature type="region of interest" description="Disordered" evidence="10">
    <location>
        <begin position="2016"/>
        <end position="2214"/>
    </location>
</feature>
<evidence type="ECO:0000256" key="3">
    <source>
        <dbReference type="ARBA" id="ARBA00022701"/>
    </source>
</evidence>
<reference evidence="12 13" key="1">
    <citation type="journal article" date="2015" name="PLoS Pathog.">
        <title>Leptomonas seymouri: Adaptations to the Dixenous Life Cycle Analyzed by Genome Sequencing, Transcriptome Profiling and Co-infection with Leishmania donovani.</title>
        <authorList>
            <person name="Kraeva N."/>
            <person name="Butenko A."/>
            <person name="Hlavacova J."/>
            <person name="Kostygov A."/>
            <person name="Myskova J."/>
            <person name="Grybchuk D."/>
            <person name="Lestinova T."/>
            <person name="Votypka J."/>
            <person name="Volf P."/>
            <person name="Opperdoes F."/>
            <person name="Flegontov P."/>
            <person name="Lukes J."/>
            <person name="Yurchenko V."/>
        </authorList>
    </citation>
    <scope>NUCLEOTIDE SEQUENCE [LARGE SCALE GENOMIC DNA]</scope>
    <source>
        <strain evidence="12 13">ATCC 30220</strain>
    </source>
</reference>
<dbReference type="SMART" id="SM00129">
    <property type="entry name" value="KISc"/>
    <property type="match status" value="1"/>
</dbReference>
<dbReference type="GO" id="GO:0072686">
    <property type="term" value="C:mitotic spindle"/>
    <property type="evidence" value="ECO:0007669"/>
    <property type="project" value="TreeGrafter"/>
</dbReference>
<evidence type="ECO:0000256" key="5">
    <source>
        <dbReference type="ARBA" id="ARBA00022840"/>
    </source>
</evidence>
<dbReference type="InterPro" id="IPR027417">
    <property type="entry name" value="P-loop_NTPase"/>
</dbReference>
<dbReference type="GO" id="GO:0005876">
    <property type="term" value="C:spindle microtubule"/>
    <property type="evidence" value="ECO:0007669"/>
    <property type="project" value="TreeGrafter"/>
</dbReference>
<organism evidence="12 13">
    <name type="scientific">Leptomonas seymouri</name>
    <dbReference type="NCBI Taxonomy" id="5684"/>
    <lineage>
        <taxon>Eukaryota</taxon>
        <taxon>Discoba</taxon>
        <taxon>Euglenozoa</taxon>
        <taxon>Kinetoplastea</taxon>
        <taxon>Metakinetoplastina</taxon>
        <taxon>Trypanosomatida</taxon>
        <taxon>Trypanosomatidae</taxon>
        <taxon>Leishmaniinae</taxon>
        <taxon>Leptomonas</taxon>
    </lineage>
</organism>
<gene>
    <name evidence="12" type="ORF">ABL78_8177</name>
</gene>
<keyword evidence="13" id="KW-1185">Reference proteome</keyword>
<feature type="compositionally biased region" description="Low complexity" evidence="10">
    <location>
        <begin position="37"/>
        <end position="54"/>
    </location>
</feature>
<feature type="compositionally biased region" description="Polar residues" evidence="10">
    <location>
        <begin position="2063"/>
        <end position="2078"/>
    </location>
</feature>
<comment type="caution">
    <text evidence="12">The sequence shown here is derived from an EMBL/GenBank/DDBJ whole genome shotgun (WGS) entry which is preliminary data.</text>
</comment>
<evidence type="ECO:0000256" key="9">
    <source>
        <dbReference type="SAM" id="Coils"/>
    </source>
</evidence>
<dbReference type="InterPro" id="IPR036961">
    <property type="entry name" value="Kinesin_motor_dom_sf"/>
</dbReference>
<feature type="coiled-coil region" evidence="9">
    <location>
        <begin position="1144"/>
        <end position="1206"/>
    </location>
</feature>
<dbReference type="GO" id="GO:0005524">
    <property type="term" value="F:ATP binding"/>
    <property type="evidence" value="ECO:0007669"/>
    <property type="project" value="UniProtKB-UniRule"/>
</dbReference>
<evidence type="ECO:0000256" key="1">
    <source>
        <dbReference type="ARBA" id="ARBA00004245"/>
    </source>
</evidence>
<feature type="compositionally biased region" description="Polar residues" evidence="10">
    <location>
        <begin position="2016"/>
        <end position="2032"/>
    </location>
</feature>
<feature type="compositionally biased region" description="Low complexity" evidence="10">
    <location>
        <begin position="2094"/>
        <end position="2104"/>
    </location>
</feature>
<proteinExistence type="inferred from homology"/>
<feature type="compositionally biased region" description="Low complexity" evidence="10">
    <location>
        <begin position="2131"/>
        <end position="2142"/>
    </location>
</feature>
<feature type="region of interest" description="Disordered" evidence="10">
    <location>
        <begin position="1780"/>
        <end position="1851"/>
    </location>
</feature>
<dbReference type="Pfam" id="PF00225">
    <property type="entry name" value="Kinesin"/>
    <property type="match status" value="1"/>
</dbReference>
<dbReference type="Gene3D" id="3.40.850.10">
    <property type="entry name" value="Kinesin motor domain"/>
    <property type="match status" value="1"/>
</dbReference>